<organism evidence="2 3">
    <name type="scientific">Lunasporangiospora selenospora</name>
    <dbReference type="NCBI Taxonomy" id="979761"/>
    <lineage>
        <taxon>Eukaryota</taxon>
        <taxon>Fungi</taxon>
        <taxon>Fungi incertae sedis</taxon>
        <taxon>Mucoromycota</taxon>
        <taxon>Mortierellomycotina</taxon>
        <taxon>Mortierellomycetes</taxon>
        <taxon>Mortierellales</taxon>
        <taxon>Mortierellaceae</taxon>
        <taxon>Lunasporangiospora</taxon>
    </lineage>
</organism>
<keyword evidence="1" id="KW-1133">Transmembrane helix</keyword>
<evidence type="ECO:0000256" key="1">
    <source>
        <dbReference type="SAM" id="Phobius"/>
    </source>
</evidence>
<evidence type="ECO:0000313" key="3">
    <source>
        <dbReference type="Proteomes" id="UP000780801"/>
    </source>
</evidence>
<comment type="caution">
    <text evidence="2">The sequence shown here is derived from an EMBL/GenBank/DDBJ whole genome shotgun (WGS) entry which is preliminary data.</text>
</comment>
<reference evidence="2" key="1">
    <citation type="journal article" date="2020" name="Fungal Divers.">
        <title>Resolving the Mortierellaceae phylogeny through synthesis of multi-gene phylogenetics and phylogenomics.</title>
        <authorList>
            <person name="Vandepol N."/>
            <person name="Liber J."/>
            <person name="Desiro A."/>
            <person name="Na H."/>
            <person name="Kennedy M."/>
            <person name="Barry K."/>
            <person name="Grigoriev I.V."/>
            <person name="Miller A.N."/>
            <person name="O'Donnell K."/>
            <person name="Stajich J.E."/>
            <person name="Bonito G."/>
        </authorList>
    </citation>
    <scope>NUCLEOTIDE SEQUENCE</scope>
    <source>
        <strain evidence="2">KOD1015</strain>
    </source>
</reference>
<gene>
    <name evidence="2" type="ORF">BGW38_010075</name>
</gene>
<feature type="non-terminal residue" evidence="2">
    <location>
        <position position="58"/>
    </location>
</feature>
<name>A0A9P6JXU0_9FUNG</name>
<feature type="transmembrane region" description="Helical" evidence="1">
    <location>
        <begin position="12"/>
        <end position="32"/>
    </location>
</feature>
<dbReference type="EMBL" id="JAABOA010007847">
    <property type="protein sequence ID" value="KAF9537164.1"/>
    <property type="molecule type" value="Genomic_DNA"/>
</dbReference>
<keyword evidence="1" id="KW-0812">Transmembrane</keyword>
<keyword evidence="1" id="KW-0472">Membrane</keyword>
<dbReference type="AlphaFoldDB" id="A0A9P6JXU0"/>
<protein>
    <submittedName>
        <fullName evidence="2">Uncharacterized protein</fullName>
    </submittedName>
</protein>
<feature type="non-terminal residue" evidence="2">
    <location>
        <position position="1"/>
    </location>
</feature>
<proteinExistence type="predicted"/>
<accession>A0A9P6JXU0</accession>
<evidence type="ECO:0000313" key="2">
    <source>
        <dbReference type="EMBL" id="KAF9537164.1"/>
    </source>
</evidence>
<keyword evidence="3" id="KW-1185">Reference proteome</keyword>
<dbReference type="Proteomes" id="UP000780801">
    <property type="component" value="Unassembled WGS sequence"/>
</dbReference>
<sequence length="58" mass="6249">GQIPSVLCMFKLTILTSTLLTTLTSTVFWALLGSLRFSVSLPRNSPPVPLTLVHGKPP</sequence>